<evidence type="ECO:0000259" key="5">
    <source>
        <dbReference type="PROSITE" id="PS51842"/>
    </source>
</evidence>
<feature type="coiled-coil region" evidence="4">
    <location>
        <begin position="65"/>
        <end position="99"/>
    </location>
</feature>
<evidence type="ECO:0000256" key="3">
    <source>
        <dbReference type="ARBA" id="ARBA00023054"/>
    </source>
</evidence>
<dbReference type="SUPFAM" id="SSF64593">
    <property type="entry name" value="Intermediate filament protein, coiled coil region"/>
    <property type="match status" value="2"/>
</dbReference>
<comment type="caution">
    <text evidence="6">The sequence shown here is derived from an EMBL/GenBank/DDBJ whole genome shotgun (WGS) entry which is preliminary data.</text>
</comment>
<dbReference type="Proteomes" id="UP001557470">
    <property type="component" value="Unassembled WGS sequence"/>
</dbReference>
<dbReference type="Gene3D" id="1.20.5.170">
    <property type="match status" value="1"/>
</dbReference>
<accession>A0ABD0XAL0</accession>
<dbReference type="PRINTS" id="PR01248">
    <property type="entry name" value="TYPE1KERATIN"/>
</dbReference>
<keyword evidence="3 4" id="KW-0175">Coiled coil</keyword>
<dbReference type="Gene3D" id="1.20.5.500">
    <property type="entry name" value="Single helix bin"/>
    <property type="match status" value="1"/>
</dbReference>
<feature type="domain" description="IF rod" evidence="5">
    <location>
        <begin position="61"/>
        <end position="372"/>
    </location>
</feature>
<protein>
    <recommendedName>
        <fullName evidence="5">IF rod domain-containing protein</fullName>
    </recommendedName>
</protein>
<feature type="coiled-coil region" evidence="4">
    <location>
        <begin position="230"/>
        <end position="343"/>
    </location>
</feature>
<dbReference type="InterPro" id="IPR039008">
    <property type="entry name" value="IF_rod_dom"/>
</dbReference>
<dbReference type="FunFam" id="1.20.5.1160:FF:000002">
    <property type="entry name" value="Type I keratin 10"/>
    <property type="match status" value="1"/>
</dbReference>
<proteinExistence type="predicted"/>
<evidence type="ECO:0000256" key="2">
    <source>
        <dbReference type="ARBA" id="ARBA00022754"/>
    </source>
</evidence>
<dbReference type="PANTHER" id="PTHR23239">
    <property type="entry name" value="INTERMEDIATE FILAMENT"/>
    <property type="match status" value="1"/>
</dbReference>
<dbReference type="Gene3D" id="1.20.5.1160">
    <property type="entry name" value="Vasodilator-stimulated phosphoprotein"/>
    <property type="match status" value="1"/>
</dbReference>
<dbReference type="SMART" id="SM01391">
    <property type="entry name" value="Filament"/>
    <property type="match status" value="1"/>
</dbReference>
<evidence type="ECO:0000256" key="1">
    <source>
        <dbReference type="ARBA" id="ARBA00022744"/>
    </source>
</evidence>
<dbReference type="EMBL" id="JAGEUA010000002">
    <property type="protein sequence ID" value="KAL1006001.1"/>
    <property type="molecule type" value="Genomic_DNA"/>
</dbReference>
<evidence type="ECO:0000256" key="4">
    <source>
        <dbReference type="SAM" id="Coils"/>
    </source>
</evidence>
<dbReference type="FunFam" id="1.20.5.170:FF:000002">
    <property type="entry name" value="Type I keratin KA11"/>
    <property type="match status" value="1"/>
</dbReference>
<organism evidence="6 7">
    <name type="scientific">Umbra pygmaea</name>
    <name type="common">Eastern mudminnow</name>
    <dbReference type="NCBI Taxonomy" id="75934"/>
    <lineage>
        <taxon>Eukaryota</taxon>
        <taxon>Metazoa</taxon>
        <taxon>Chordata</taxon>
        <taxon>Craniata</taxon>
        <taxon>Vertebrata</taxon>
        <taxon>Euteleostomi</taxon>
        <taxon>Actinopterygii</taxon>
        <taxon>Neopterygii</taxon>
        <taxon>Teleostei</taxon>
        <taxon>Protacanthopterygii</taxon>
        <taxon>Esociformes</taxon>
        <taxon>Umbridae</taxon>
        <taxon>Umbra</taxon>
    </lineage>
</organism>
<keyword evidence="1" id="KW-0416">Keratin</keyword>
<dbReference type="Pfam" id="PF00038">
    <property type="entry name" value="Filament"/>
    <property type="match status" value="1"/>
</dbReference>
<evidence type="ECO:0000313" key="7">
    <source>
        <dbReference type="Proteomes" id="UP001557470"/>
    </source>
</evidence>
<name>A0ABD0XAL0_UMBPY</name>
<gene>
    <name evidence="6" type="ORF">UPYG_G00066650</name>
</gene>
<dbReference type="PROSITE" id="PS51842">
    <property type="entry name" value="IF_ROD_2"/>
    <property type="match status" value="1"/>
</dbReference>
<feature type="coiled-coil region" evidence="4">
    <location>
        <begin position="163"/>
        <end position="197"/>
    </location>
</feature>
<dbReference type="FunFam" id="1.20.5.500:FF:000001">
    <property type="entry name" value="Type II keratin 23"/>
    <property type="match status" value="1"/>
</dbReference>
<dbReference type="GO" id="GO:0005882">
    <property type="term" value="C:intermediate filament"/>
    <property type="evidence" value="ECO:0007669"/>
    <property type="project" value="UniProtKB-KW"/>
</dbReference>
<evidence type="ECO:0000313" key="6">
    <source>
        <dbReference type="EMBL" id="KAL1006001.1"/>
    </source>
</evidence>
<keyword evidence="7" id="KW-1185">Reference proteome</keyword>
<reference evidence="6 7" key="1">
    <citation type="submission" date="2024-06" db="EMBL/GenBank/DDBJ databases">
        <authorList>
            <person name="Pan Q."/>
            <person name="Wen M."/>
            <person name="Jouanno E."/>
            <person name="Zahm M."/>
            <person name="Klopp C."/>
            <person name="Cabau C."/>
            <person name="Louis A."/>
            <person name="Berthelot C."/>
            <person name="Parey E."/>
            <person name="Roest Crollius H."/>
            <person name="Montfort J."/>
            <person name="Robinson-Rechavi M."/>
            <person name="Bouchez O."/>
            <person name="Lampietro C."/>
            <person name="Lopez Roques C."/>
            <person name="Donnadieu C."/>
            <person name="Postlethwait J."/>
            <person name="Bobe J."/>
            <person name="Verreycken H."/>
            <person name="Guiguen Y."/>
        </authorList>
    </citation>
    <scope>NUCLEOTIDE SEQUENCE [LARGE SCALE GENOMIC DNA]</scope>
    <source>
        <strain evidence="6">Up_M1</strain>
        <tissue evidence="6">Testis</tissue>
    </source>
</reference>
<dbReference type="PANTHER" id="PTHR23239:SF180">
    <property type="entry name" value="KERATIN, TYPE I CYTOSKELETAL 17"/>
    <property type="match status" value="1"/>
</dbReference>
<dbReference type="InterPro" id="IPR002957">
    <property type="entry name" value="Keratin_I"/>
</dbReference>
<dbReference type="AlphaFoldDB" id="A0ABD0XAL0"/>
<sequence>MNSNRSYGGSGTSSMSLGGYQTRSRASNISVSYASVNKSGFDLSSALGGDSGSGNGLDVNKKATMQNLNDRLAAYLEKVRSLENANSELERKIREWLSKSTTSERDYSKYMVTIADLHNQISVATLNNANIVLQIDNSKLAADDFKVKFENELMMRQSVESDIAGLRRVLDELTMSRSDLEMQIEGLKEELVYIKKNHEEDLAAMRAHMNTSSVDVTMNAAPQEDMAKVMEDIRNQYQAITDKNQREMESWYKAKFDELNKEVTTSTETLQTSRTEINDLKRHLQALQIELQSQLSLKGALEGQLSETESRYSLQLNQLQGIVNSLEEELGRMKMDIERQANEYRTLLDIKTRLEMEIAEYRRLLDGEDVGKSSVTTTKTVPQVKKPEPVKVEVKIPEPVKVEVKKAPVKERRVRMVIEEMIDGVVTSRTEEVDASTLMD</sequence>
<keyword evidence="2" id="KW-0403">Intermediate filament</keyword>